<dbReference type="Gene3D" id="2.10.250.10">
    <property type="entry name" value="Calreticulin/calnexin, P domain"/>
    <property type="match status" value="1"/>
</dbReference>
<evidence type="ECO:0000256" key="3">
    <source>
        <dbReference type="SAM" id="MobiDB-lite"/>
    </source>
</evidence>
<dbReference type="GO" id="GO:0005509">
    <property type="term" value="F:calcium ion binding"/>
    <property type="evidence" value="ECO:0007669"/>
    <property type="project" value="InterPro"/>
</dbReference>
<feature type="region of interest" description="Disordered" evidence="3">
    <location>
        <begin position="515"/>
        <end position="554"/>
    </location>
</feature>
<accession>A0A6N2N8P7</accession>
<sequence length="570" mass="66697">MGVERRETMSQQQGPRIPRVPQIFSGIESNKKCYEPMVVSIGPYYRWKYGDFQEMEKFKVNMVRTFVQQSNKHIDEFYKTVVDVAEEARRCYVEDGSVELDDMTEFTKMMFLDGVFVIQFMHCLLHDHENLKMTSHVAALVARDILLLENQLPFLVLRPLMNLRFGDEVGMKLIKDFTKLIRAMPPQRDSCRKRISKFFRKTILLGAFNTPKDTAMEEYYGASHLLELFHMHFLDKNAPVDHSSKTCLYRYHPAMELRRVGIHFNPSKTSKFTDVQFKPTWLAGRLKIPPLTIDYSTKSLLLNLVAYEASLGDNEKLWVTSYICFMDSLIDHPEDVRVLSSQGILLVTLGSEDDVAKLFHEVANYLVPNPRAFNKVKKDIESHCRNTMKRWAAKLAAAHEQMRSAEEDAAEWKRKYDIAVRETKAVLEKVAASSFEKDFQEMQEMLRQLKLEKEKTEVLLKEKDEMLKAKDDEIEMKGKEHEKMKSEFQKLEIERLAQIERAQRHVESLYSDWDLLPPKTIKDPEAKKPEGWDDEEYIPDPEDKKPEDWDDEEDGCLQMRNTCFGQERNS</sequence>
<dbReference type="PANTHER" id="PTHR31549">
    <property type="entry name" value="PROTEIN, PUTATIVE (DUF247)-RELATED-RELATED"/>
    <property type="match status" value="1"/>
</dbReference>
<name>A0A6N2N8P7_SALVM</name>
<organism evidence="4">
    <name type="scientific">Salix viminalis</name>
    <name type="common">Common osier</name>
    <name type="synonym">Basket willow</name>
    <dbReference type="NCBI Taxonomy" id="40686"/>
    <lineage>
        <taxon>Eukaryota</taxon>
        <taxon>Viridiplantae</taxon>
        <taxon>Streptophyta</taxon>
        <taxon>Embryophyta</taxon>
        <taxon>Tracheophyta</taxon>
        <taxon>Spermatophyta</taxon>
        <taxon>Magnoliopsida</taxon>
        <taxon>eudicotyledons</taxon>
        <taxon>Gunneridae</taxon>
        <taxon>Pentapetalae</taxon>
        <taxon>rosids</taxon>
        <taxon>fabids</taxon>
        <taxon>Malpighiales</taxon>
        <taxon>Salicaceae</taxon>
        <taxon>Saliceae</taxon>
        <taxon>Salix</taxon>
    </lineage>
</organism>
<dbReference type="AlphaFoldDB" id="A0A6N2N8P7"/>
<reference evidence="4" key="1">
    <citation type="submission" date="2019-03" db="EMBL/GenBank/DDBJ databases">
        <authorList>
            <person name="Mank J."/>
            <person name="Almeida P."/>
        </authorList>
    </citation>
    <scope>NUCLEOTIDE SEQUENCE</scope>
    <source>
        <strain evidence="4">78183</strain>
    </source>
</reference>
<dbReference type="GO" id="GO:0006457">
    <property type="term" value="P:protein folding"/>
    <property type="evidence" value="ECO:0007669"/>
    <property type="project" value="InterPro"/>
</dbReference>
<proteinExistence type="inferred from homology"/>
<dbReference type="SUPFAM" id="SSF63887">
    <property type="entry name" value="P-domain of calnexin/calreticulin"/>
    <property type="match status" value="1"/>
</dbReference>
<dbReference type="InterPro" id="IPR001580">
    <property type="entry name" value="Calret/calnex"/>
</dbReference>
<keyword evidence="1" id="KW-0256">Endoplasmic reticulum</keyword>
<dbReference type="InterPro" id="IPR018124">
    <property type="entry name" value="Calret/calnex_CS"/>
</dbReference>
<evidence type="ECO:0000256" key="2">
    <source>
        <dbReference type="SAM" id="Coils"/>
    </source>
</evidence>
<evidence type="ECO:0000313" key="4">
    <source>
        <dbReference type="EMBL" id="VFU62064.1"/>
    </source>
</evidence>
<keyword evidence="2" id="KW-0175">Coiled coil</keyword>
<dbReference type="Pfam" id="PF00262">
    <property type="entry name" value="Calreticulin"/>
    <property type="match status" value="1"/>
</dbReference>
<dbReference type="InterPro" id="IPR004158">
    <property type="entry name" value="DUF247_pln"/>
</dbReference>
<protein>
    <submittedName>
        <fullName evidence="4">Uncharacterized protein</fullName>
    </submittedName>
</protein>
<dbReference type="EMBL" id="CAADRP010002151">
    <property type="protein sequence ID" value="VFU62064.1"/>
    <property type="molecule type" value="Genomic_DNA"/>
</dbReference>
<dbReference type="PANTHER" id="PTHR31549:SF149">
    <property type="entry name" value="ISOPRENOID SYNTHASE DOMAIN-CONTAINING PROTEIN"/>
    <property type="match status" value="1"/>
</dbReference>
<dbReference type="InterPro" id="IPR009033">
    <property type="entry name" value="Calreticulin/calnexin_P_dom_sf"/>
</dbReference>
<evidence type="ECO:0000256" key="1">
    <source>
        <dbReference type="RuleBase" id="RU362126"/>
    </source>
</evidence>
<dbReference type="GO" id="GO:0005783">
    <property type="term" value="C:endoplasmic reticulum"/>
    <property type="evidence" value="ECO:0007669"/>
    <property type="project" value="InterPro"/>
</dbReference>
<dbReference type="GO" id="GO:0051082">
    <property type="term" value="F:unfolded protein binding"/>
    <property type="evidence" value="ECO:0007669"/>
    <property type="project" value="InterPro"/>
</dbReference>
<dbReference type="PROSITE" id="PS00805">
    <property type="entry name" value="CALRETICULIN_REPEAT"/>
    <property type="match status" value="1"/>
</dbReference>
<feature type="coiled-coil region" evidence="2">
    <location>
        <begin position="388"/>
        <end position="494"/>
    </location>
</feature>
<feature type="compositionally biased region" description="Basic and acidic residues" evidence="3">
    <location>
        <begin position="520"/>
        <end position="531"/>
    </location>
</feature>
<dbReference type="Pfam" id="PF03140">
    <property type="entry name" value="DUF247"/>
    <property type="match status" value="1"/>
</dbReference>
<gene>
    <name evidence="4" type="ORF">SVIM_LOCUS467720</name>
</gene>
<keyword evidence="1" id="KW-0143">Chaperone</keyword>
<comment type="similarity">
    <text evidence="1">Belongs to the calreticulin family.</text>
</comment>